<dbReference type="GO" id="GO:0039694">
    <property type="term" value="P:viral RNA genome replication"/>
    <property type="evidence" value="ECO:0007669"/>
    <property type="project" value="InterPro"/>
</dbReference>
<accession>A0A1L3KKI6</accession>
<dbReference type="Pfam" id="PF00603">
    <property type="entry name" value="Flu_PA"/>
    <property type="match status" value="2"/>
</dbReference>
<sequence>MSENYQKLIYNYGLYDRSFVENFGENSKYWHREGWKSREMSLRHDMCCILLCNLETLNFHEMITHFKKRKGENLINEITKKHRADIGIQTVVQSTSSSGESHSSGASSAETMERYRLILIEGMPTPELIQNEYSRIYNIEPPSDVWDIFDQHAKQFIEVKVTTNINYALDKYNTMKATYNHGALCIINPYDGSIRWLDHDGNLNGETKVMNFILGRANILKELNILESDLTEEVDLESSILCSDWLNSMIREWDKTMDVDKESTPVHESLDNDSVSPISDISPSALLEGLSDLKENDREQYIKWRGKISPNFLTTNLIVRSSDDFNIVKEIFCFIESLKLEYFYDWSNLYCPGFLKDLGEALMDKKSTNFSLMLNKRSRKEFEQLLGVGRKKVKFEDGNMSTTEKEHKPIKRLKYHSYFDNILRNMSHSPKNDGFKPLRFLEMDIPESVHPISKIVNPLTRQLLDELSETDCAYLATKISGLYSRLGGSYLQNPNSNKTNHSNIAIIPIYSTSYNSMNEIRRRASGLCIRGPHHARSPTDRINIFVIEIFPNNDDVKTFLSFQKPISIWFNDRYIITGKQNSIMKDDPTYLTYIHSSLFVPFNTIGVMTLENPIVQPDINMLTFGQNLIRENKGWIKERYVENTVYAIVGNARDEGYFSLLRKLYMVILSWRRRKLCGHMNVQGLCEKMNECLIDNPVSMHFHNTLLKIIMHYQSIEDQIS</sequence>
<name>A0A1L3KKI6_9VIRU</name>
<protein>
    <submittedName>
        <fullName evidence="1">Polymerase PA</fullName>
    </submittedName>
</protein>
<proteinExistence type="predicted"/>
<organism evidence="1">
    <name type="scientific">Hubei earwig virus 1</name>
    <dbReference type="NCBI Taxonomy" id="1922890"/>
    <lineage>
        <taxon>Viruses</taxon>
        <taxon>Riboviria</taxon>
    </lineage>
</organism>
<dbReference type="InterPro" id="IPR038372">
    <property type="entry name" value="PA/PA-X_sf"/>
</dbReference>
<reference evidence="1" key="1">
    <citation type="journal article" date="2016" name="Nature">
        <title>Redefining the invertebrate RNA virosphere.</title>
        <authorList>
            <person name="Shi M."/>
            <person name="Lin X.D."/>
            <person name="Tian J.H."/>
            <person name="Chen L.J."/>
            <person name="Chen X."/>
            <person name="Li C.X."/>
            <person name="Qin X.C."/>
            <person name="Li J."/>
            <person name="Cao J.P."/>
            <person name="Eden J.S."/>
            <person name="Buchmann J."/>
            <person name="Wang W."/>
            <person name="Xu J."/>
            <person name="Holmes E.C."/>
            <person name="Zhang Y.Z."/>
        </authorList>
    </citation>
    <scope>NUCLEOTIDE SEQUENCE</scope>
    <source>
        <strain evidence="1">GCM19162</strain>
    </source>
</reference>
<dbReference type="Gene3D" id="3.40.91.90">
    <property type="entry name" value="Influenza RNA-dependent RNA polymerase subunit PA, endonuclease domain"/>
    <property type="match status" value="1"/>
</dbReference>
<dbReference type="GO" id="GO:0003723">
    <property type="term" value="F:RNA binding"/>
    <property type="evidence" value="ECO:0007669"/>
    <property type="project" value="InterPro"/>
</dbReference>
<evidence type="ECO:0000313" key="1">
    <source>
        <dbReference type="EMBL" id="APG77882.1"/>
    </source>
</evidence>
<dbReference type="InterPro" id="IPR001009">
    <property type="entry name" value="PA/PA-X"/>
</dbReference>
<dbReference type="EMBL" id="KX883860">
    <property type="protein sequence ID" value="APG77882.1"/>
    <property type="molecule type" value="Genomic_RNA"/>
</dbReference>